<accession>A0AAV5VU07</accession>
<gene>
    <name evidence="4" type="ORF">PFISCL1PPCAC_14258</name>
</gene>
<dbReference type="PANTHER" id="PTHR23017:SF3">
    <property type="entry name" value="G-PROTEIN COUPLED RECEPTORS FAMILY 1 PROFILE DOMAIN-CONTAINING PROTEIN"/>
    <property type="match status" value="1"/>
</dbReference>
<comment type="caution">
    <text evidence="4">The sequence shown here is derived from an EMBL/GenBank/DDBJ whole genome shotgun (WGS) entry which is preliminary data.</text>
</comment>
<feature type="domain" description="7TM GPCR serpentine receptor class x (Srx)" evidence="3">
    <location>
        <begin position="3"/>
        <end position="257"/>
    </location>
</feature>
<name>A0AAV5VU07_9BILA</name>
<dbReference type="PANTHER" id="PTHR23017">
    <property type="entry name" value="SERPENTINE RECEPTOR, CLASS X"/>
    <property type="match status" value="1"/>
</dbReference>
<keyword evidence="1" id="KW-1133">Transmembrane helix</keyword>
<keyword evidence="2" id="KW-0732">Signal</keyword>
<protein>
    <recommendedName>
        <fullName evidence="3">7TM GPCR serpentine receptor class x (Srx) domain-containing protein</fullName>
    </recommendedName>
</protein>
<keyword evidence="5" id="KW-1185">Reference proteome</keyword>
<feature type="non-terminal residue" evidence="4">
    <location>
        <position position="271"/>
    </location>
</feature>
<feature type="transmembrane region" description="Helical" evidence="1">
    <location>
        <begin position="75"/>
        <end position="96"/>
    </location>
</feature>
<dbReference type="Gene3D" id="1.20.1070.10">
    <property type="entry name" value="Rhodopsin 7-helix transmembrane proteins"/>
    <property type="match status" value="1"/>
</dbReference>
<organism evidence="4 5">
    <name type="scientific">Pristionchus fissidentatus</name>
    <dbReference type="NCBI Taxonomy" id="1538716"/>
    <lineage>
        <taxon>Eukaryota</taxon>
        <taxon>Metazoa</taxon>
        <taxon>Ecdysozoa</taxon>
        <taxon>Nematoda</taxon>
        <taxon>Chromadorea</taxon>
        <taxon>Rhabditida</taxon>
        <taxon>Rhabditina</taxon>
        <taxon>Diplogasteromorpha</taxon>
        <taxon>Diplogasteroidea</taxon>
        <taxon>Neodiplogasteridae</taxon>
        <taxon>Pristionchus</taxon>
    </lineage>
</organism>
<feature type="signal peptide" evidence="2">
    <location>
        <begin position="1"/>
        <end position="23"/>
    </location>
</feature>
<feature type="transmembrane region" description="Helical" evidence="1">
    <location>
        <begin position="102"/>
        <end position="124"/>
    </location>
</feature>
<feature type="transmembrane region" description="Helical" evidence="1">
    <location>
        <begin position="244"/>
        <end position="263"/>
    </location>
</feature>
<evidence type="ECO:0000313" key="5">
    <source>
        <dbReference type="Proteomes" id="UP001432322"/>
    </source>
</evidence>
<feature type="chain" id="PRO_5043966579" description="7TM GPCR serpentine receptor class x (Srx) domain-containing protein" evidence="2">
    <location>
        <begin position="24"/>
        <end position="271"/>
    </location>
</feature>
<dbReference type="EMBL" id="BTSY01000004">
    <property type="protein sequence ID" value="GMT22961.1"/>
    <property type="molecule type" value="Genomic_DNA"/>
</dbReference>
<dbReference type="Pfam" id="PF10328">
    <property type="entry name" value="7TM_GPCR_Srx"/>
    <property type="match status" value="1"/>
</dbReference>
<evidence type="ECO:0000256" key="2">
    <source>
        <dbReference type="SAM" id="SignalP"/>
    </source>
</evidence>
<proteinExistence type="predicted"/>
<keyword evidence="1" id="KW-0472">Membrane</keyword>
<dbReference type="InterPro" id="IPR019430">
    <property type="entry name" value="7TM_GPCR_serpentine_rcpt_Srx"/>
</dbReference>
<feature type="non-terminal residue" evidence="4">
    <location>
        <position position="1"/>
    </location>
</feature>
<feature type="transmembrane region" description="Helical" evidence="1">
    <location>
        <begin position="136"/>
        <end position="154"/>
    </location>
</feature>
<keyword evidence="1" id="KW-0812">Transmembrane</keyword>
<evidence type="ECO:0000256" key="1">
    <source>
        <dbReference type="SAM" id="Phobius"/>
    </source>
</evidence>
<evidence type="ECO:0000313" key="4">
    <source>
        <dbReference type="EMBL" id="GMT22961.1"/>
    </source>
</evidence>
<dbReference type="SUPFAM" id="SSF81321">
    <property type="entry name" value="Family A G protein-coupled receptor-like"/>
    <property type="match status" value="1"/>
</dbReference>
<reference evidence="4" key="1">
    <citation type="submission" date="2023-10" db="EMBL/GenBank/DDBJ databases">
        <title>Genome assembly of Pristionchus species.</title>
        <authorList>
            <person name="Yoshida K."/>
            <person name="Sommer R.J."/>
        </authorList>
    </citation>
    <scope>NUCLEOTIDE SEQUENCE</scope>
    <source>
        <strain evidence="4">RS5133</strain>
    </source>
</reference>
<sequence length="271" mass="30878">LQIFLSGCVICCMALLTIQRTSALHNSFGIICAFQMASDLGLLVVTTVFSFLPARLTPIDDAPISKFVGLFAEALYFFSGGLHVLFAIHRFIYIVFPTKKFAWGRMTGKVIAFVIFLSLARSFLMPILDTRLFLKYDRYTMCWVIVATPWTYFYVVYFEIAWSLTEFVMILSLDCISLFRLHFHKSRVSAKNSKVSLSVEKLLVKQSFAQCVPTGTVVLFYFFIFPNLTDQFEMFIASSFTWNAGNVLDGLVIIVFHGHNLFYPKSLTQVV</sequence>
<dbReference type="AlphaFoldDB" id="A0AAV5VU07"/>
<feature type="transmembrane region" description="Helical" evidence="1">
    <location>
        <begin position="33"/>
        <end position="54"/>
    </location>
</feature>
<dbReference type="Proteomes" id="UP001432322">
    <property type="component" value="Unassembled WGS sequence"/>
</dbReference>
<feature type="transmembrane region" description="Helical" evidence="1">
    <location>
        <begin position="202"/>
        <end position="224"/>
    </location>
</feature>
<evidence type="ECO:0000259" key="3">
    <source>
        <dbReference type="Pfam" id="PF10328"/>
    </source>
</evidence>